<evidence type="ECO:0008006" key="3">
    <source>
        <dbReference type="Google" id="ProtNLM"/>
    </source>
</evidence>
<dbReference type="OrthoDB" id="8244441at2"/>
<dbReference type="RefSeq" id="WP_093839015.1">
    <property type="nucleotide sequence ID" value="NZ_FOLM01000006.1"/>
</dbReference>
<protein>
    <recommendedName>
        <fullName evidence="3">Amidohydrolase</fullName>
    </recommendedName>
</protein>
<dbReference type="PANTHER" id="PTHR43383">
    <property type="entry name" value="NODULIN 6"/>
    <property type="match status" value="1"/>
</dbReference>
<dbReference type="EMBL" id="FOLM01000006">
    <property type="protein sequence ID" value="SFC81148.1"/>
    <property type="molecule type" value="Genomic_DNA"/>
</dbReference>
<organism evidence="1 2">
    <name type="scientific">Streptomyces aidingensis</name>
    <dbReference type="NCBI Taxonomy" id="910347"/>
    <lineage>
        <taxon>Bacteria</taxon>
        <taxon>Bacillati</taxon>
        <taxon>Actinomycetota</taxon>
        <taxon>Actinomycetes</taxon>
        <taxon>Kitasatosporales</taxon>
        <taxon>Streptomycetaceae</taxon>
        <taxon>Streptomyces</taxon>
    </lineage>
</organism>
<reference evidence="1 2" key="1">
    <citation type="submission" date="2016-10" db="EMBL/GenBank/DDBJ databases">
        <authorList>
            <person name="de Groot N.N."/>
        </authorList>
    </citation>
    <scope>NUCLEOTIDE SEQUENCE [LARGE SCALE GENOMIC DNA]</scope>
    <source>
        <strain evidence="1 2">CGMCC 4.5739</strain>
    </source>
</reference>
<dbReference type="Proteomes" id="UP000199207">
    <property type="component" value="Unassembled WGS sequence"/>
</dbReference>
<accession>A0A1I1MDI1</accession>
<dbReference type="STRING" id="910347.SAMN05421773_106130"/>
<evidence type="ECO:0000313" key="1">
    <source>
        <dbReference type="EMBL" id="SFC81148.1"/>
    </source>
</evidence>
<gene>
    <name evidence="1" type="ORF">SAMN05421773_106130</name>
</gene>
<proteinExistence type="predicted"/>
<name>A0A1I1MDI1_9ACTN</name>
<dbReference type="Gene3D" id="3.20.20.140">
    <property type="entry name" value="Metal-dependent hydrolases"/>
    <property type="match status" value="1"/>
</dbReference>
<sequence length="377" mass="38805">MHAPSPPPSSLRSAAPAMVDQHSHHVVCTDLGLGAFERHLAAAAGSGGGPGDPGGPGGRAAGNIGIAGNIGNVFDSRTGLALRRWCGPLLGLDPDVLPVRYLARRRELGAYRATCALLRGSGIATLLMDPTPAPGLPDAPAAVPHEGMRELVPLDRLAVQVADTSGTVRGFLANIGDALHSAARTAPAFVCDARELQGTDGTPPDPADVGRAAGNWLADHTAAAATAPPAQVTLHLLWGALCAGRPVQLRCTDPASLAGLLRATAGRGSLVLLPGRAYHRRAAALAGAFAHVHADTGPDPRQTLGEAPFGKLLFSTGARLLPELHVIRARQFRLALHRLLAEWTADDACTPADAARITALVTADNARRLYGLDTAGS</sequence>
<evidence type="ECO:0000313" key="2">
    <source>
        <dbReference type="Proteomes" id="UP000199207"/>
    </source>
</evidence>
<dbReference type="PANTHER" id="PTHR43383:SF2">
    <property type="entry name" value="AMIDOHYDROLASE 2 FAMILY PROTEIN"/>
    <property type="match status" value="1"/>
</dbReference>
<dbReference type="AlphaFoldDB" id="A0A1I1MDI1"/>
<keyword evidence="2" id="KW-1185">Reference proteome</keyword>